<dbReference type="CDD" id="cd06170">
    <property type="entry name" value="LuxR_C_like"/>
    <property type="match status" value="1"/>
</dbReference>
<dbReference type="eggNOG" id="COG2197">
    <property type="taxonomic scope" value="Bacteria"/>
</dbReference>
<sequence>MIRILFAEDVGILRSALRELLSFEEDLDVVAEVDRGSAILPAVLEYRPDVAVLDIDLPELDGIEAAALLRDRVPECRVLILTALATPGHLRRAVQARVAGFVSKELRPAELAEAVRTVAAGGRVVDPALMLAALEAQPSPLSQRETEVLRMSATGARPLEIAGRLFLSHGTVRNYLGSAVAKLDARNRIDAIRIAEEAGWL</sequence>
<evidence type="ECO:0000313" key="6">
    <source>
        <dbReference type="Proteomes" id="UP000000851"/>
    </source>
</evidence>
<keyword evidence="2" id="KW-0597">Phosphoprotein</keyword>
<evidence type="ECO:0000259" key="4">
    <source>
        <dbReference type="PROSITE" id="PS50110"/>
    </source>
</evidence>
<dbReference type="GO" id="GO:0003677">
    <property type="term" value="F:DNA binding"/>
    <property type="evidence" value="ECO:0007669"/>
    <property type="project" value="UniProtKB-KW"/>
</dbReference>
<dbReference type="PRINTS" id="PR00038">
    <property type="entry name" value="HTHLUXR"/>
</dbReference>
<proteinExistence type="predicted"/>
<dbReference type="EMBL" id="CP001700">
    <property type="protein sequence ID" value="ACU72556.1"/>
    <property type="molecule type" value="Genomic_DNA"/>
</dbReference>
<keyword evidence="6" id="KW-1185">Reference proteome</keyword>
<dbReference type="InterPro" id="IPR016032">
    <property type="entry name" value="Sig_transdc_resp-reg_C-effctor"/>
</dbReference>
<dbReference type="PANTHER" id="PTHR43214">
    <property type="entry name" value="TWO-COMPONENT RESPONSE REGULATOR"/>
    <property type="match status" value="1"/>
</dbReference>
<evidence type="ECO:0000256" key="1">
    <source>
        <dbReference type="ARBA" id="ARBA00023125"/>
    </source>
</evidence>
<accession>C7QBT7</accession>
<dbReference type="Gene3D" id="3.40.50.2300">
    <property type="match status" value="1"/>
</dbReference>
<dbReference type="STRING" id="479433.Caci_3654"/>
<dbReference type="PANTHER" id="PTHR43214:SF42">
    <property type="entry name" value="TRANSCRIPTIONAL REGULATORY PROTEIN DESR"/>
    <property type="match status" value="1"/>
</dbReference>
<feature type="domain" description="HTH luxR-type" evidence="3">
    <location>
        <begin position="134"/>
        <end position="199"/>
    </location>
</feature>
<dbReference type="HOGENOM" id="CLU_000445_90_10_11"/>
<evidence type="ECO:0000313" key="5">
    <source>
        <dbReference type="EMBL" id="ACU72556.1"/>
    </source>
</evidence>
<dbReference type="GO" id="GO:0000160">
    <property type="term" value="P:phosphorelay signal transduction system"/>
    <property type="evidence" value="ECO:0007669"/>
    <property type="project" value="InterPro"/>
</dbReference>
<dbReference type="Proteomes" id="UP000000851">
    <property type="component" value="Chromosome"/>
</dbReference>
<dbReference type="InterPro" id="IPR039420">
    <property type="entry name" value="WalR-like"/>
</dbReference>
<reference evidence="5" key="1">
    <citation type="journal article" date="2009" name="Stand. Genomic Sci.">
        <title>Complete genome sequence of Catenulispora acidiphila type strain (ID 139908).</title>
        <authorList>
            <person name="Copeland A."/>
            <person name="Lapidus A."/>
            <person name="Glavina Del Rio T."/>
            <person name="Nolan M."/>
            <person name="Lucas S."/>
            <person name="Chen F."/>
            <person name="Tice H."/>
            <person name="Cheng J.F."/>
            <person name="Bruce D."/>
            <person name="Goodwin L."/>
            <person name="Pitluck S."/>
            <person name="Mikhailova N."/>
            <person name="Pati A."/>
            <person name="Ivanova N."/>
            <person name="Mavromatis K."/>
            <person name="Chen A."/>
            <person name="Palaniappan K."/>
            <person name="Chain P."/>
            <person name="Land M."/>
            <person name="Hauser L."/>
            <person name="Chang Y.J."/>
            <person name="Jeffries C.D."/>
            <person name="Chertkov O."/>
            <person name="Brettin T."/>
            <person name="Detter J.C."/>
            <person name="Han C."/>
            <person name="Ali Z."/>
            <person name="Tindall B.J."/>
            <person name="Goker M."/>
            <person name="Bristow J."/>
            <person name="Eisen J.A."/>
            <person name="Markowitz V."/>
            <person name="Hugenholtz P."/>
            <person name="Kyrpides N.C."/>
            <person name="Klenk H.P."/>
        </authorList>
    </citation>
    <scope>NUCLEOTIDE SEQUENCE [LARGE SCALE GENOMIC DNA]</scope>
    <source>
        <strain evidence="5">DSM 44928</strain>
    </source>
</reference>
<dbReference type="GO" id="GO:0006355">
    <property type="term" value="P:regulation of DNA-templated transcription"/>
    <property type="evidence" value="ECO:0007669"/>
    <property type="project" value="InterPro"/>
</dbReference>
<dbReference type="SUPFAM" id="SSF46894">
    <property type="entry name" value="C-terminal effector domain of the bipartite response regulators"/>
    <property type="match status" value="1"/>
</dbReference>
<feature type="domain" description="Response regulatory" evidence="4">
    <location>
        <begin position="3"/>
        <end position="119"/>
    </location>
</feature>
<gene>
    <name evidence="5" type="ordered locus">Caci_3654</name>
</gene>
<dbReference type="Pfam" id="PF00196">
    <property type="entry name" value="GerE"/>
    <property type="match status" value="1"/>
</dbReference>
<dbReference type="InterPro" id="IPR011006">
    <property type="entry name" value="CheY-like_superfamily"/>
</dbReference>
<name>C7QBT7_CATAD</name>
<dbReference type="SUPFAM" id="SSF52172">
    <property type="entry name" value="CheY-like"/>
    <property type="match status" value="1"/>
</dbReference>
<feature type="modified residue" description="4-aspartylphosphate" evidence="2">
    <location>
        <position position="54"/>
    </location>
</feature>
<dbReference type="InParanoid" id="C7QBT7"/>
<evidence type="ECO:0000256" key="2">
    <source>
        <dbReference type="PROSITE-ProRule" id="PRU00169"/>
    </source>
</evidence>
<dbReference type="RefSeq" id="WP_015792285.1">
    <property type="nucleotide sequence ID" value="NC_013131.1"/>
</dbReference>
<dbReference type="Pfam" id="PF00072">
    <property type="entry name" value="Response_reg"/>
    <property type="match status" value="1"/>
</dbReference>
<evidence type="ECO:0000259" key="3">
    <source>
        <dbReference type="PROSITE" id="PS50043"/>
    </source>
</evidence>
<keyword evidence="1" id="KW-0238">DNA-binding</keyword>
<dbReference type="InterPro" id="IPR000792">
    <property type="entry name" value="Tscrpt_reg_LuxR_C"/>
</dbReference>
<dbReference type="SMART" id="SM00421">
    <property type="entry name" value="HTH_LUXR"/>
    <property type="match status" value="1"/>
</dbReference>
<dbReference type="InterPro" id="IPR001789">
    <property type="entry name" value="Sig_transdc_resp-reg_receiver"/>
</dbReference>
<dbReference type="SMART" id="SM00448">
    <property type="entry name" value="REC"/>
    <property type="match status" value="1"/>
</dbReference>
<organism evidence="5 6">
    <name type="scientific">Catenulispora acidiphila (strain DSM 44928 / JCM 14897 / NBRC 102108 / NRRL B-24433 / ID139908)</name>
    <dbReference type="NCBI Taxonomy" id="479433"/>
    <lineage>
        <taxon>Bacteria</taxon>
        <taxon>Bacillati</taxon>
        <taxon>Actinomycetota</taxon>
        <taxon>Actinomycetes</taxon>
        <taxon>Catenulisporales</taxon>
        <taxon>Catenulisporaceae</taxon>
        <taxon>Catenulispora</taxon>
    </lineage>
</organism>
<dbReference type="AlphaFoldDB" id="C7QBT7"/>
<dbReference type="PROSITE" id="PS50043">
    <property type="entry name" value="HTH_LUXR_2"/>
    <property type="match status" value="1"/>
</dbReference>
<dbReference type="KEGG" id="cai:Caci_3654"/>
<protein>
    <submittedName>
        <fullName evidence="5">Two component transcriptional regulator, LuxR family</fullName>
    </submittedName>
</protein>
<dbReference type="PROSITE" id="PS50110">
    <property type="entry name" value="RESPONSE_REGULATORY"/>
    <property type="match status" value="1"/>
</dbReference>
<dbReference type="OrthoDB" id="9808843at2"/>